<dbReference type="RefSeq" id="WP_130923614.1">
    <property type="nucleotide sequence ID" value="NZ_JAANOL010000001.1"/>
</dbReference>
<organism evidence="11 12">
    <name type="scientific">Aquirufa antheringensis</name>
    <dbReference type="NCBI Taxonomy" id="2516559"/>
    <lineage>
        <taxon>Bacteria</taxon>
        <taxon>Pseudomonadati</taxon>
        <taxon>Bacteroidota</taxon>
        <taxon>Cytophagia</taxon>
        <taxon>Cytophagales</taxon>
        <taxon>Flectobacillaceae</taxon>
        <taxon>Aquirufa</taxon>
    </lineage>
</organism>
<feature type="domain" description="Peptidase M13 N-terminal" evidence="10">
    <location>
        <begin position="42"/>
        <end position="420"/>
    </location>
</feature>
<feature type="signal peptide" evidence="8">
    <location>
        <begin position="1"/>
        <end position="22"/>
    </location>
</feature>
<evidence type="ECO:0000256" key="3">
    <source>
        <dbReference type="ARBA" id="ARBA00022670"/>
    </source>
</evidence>
<keyword evidence="5" id="KW-0378">Hydrolase</keyword>
<dbReference type="Proteomes" id="UP000293583">
    <property type="component" value="Unassembled WGS sequence"/>
</dbReference>
<keyword evidence="4" id="KW-0479">Metal-binding</keyword>
<sequence>MKNNYLQLVLAGSLLFSGSLYAQEKPGKFIDRDNMNLSVKAGDDFVEYSNGPWVRKNPIPAKETRWGAFNQLRDFNINAIKTILDETKGTKAAAGSVERRVADFYAAAMDSIAIEKLGYTPIQADLQHIAGLQFKSQVVTEIARLRSSGIASPLFGFYIGQDRKNVEKMVPQLGQGGTSLPDRDYYLKSDARSLKIQEAFKKYVATLFTLTGTPEAQAKANAETVFQLEKKLAEAQMARVEMRDPYKTYNKFAFADFNQKTPAFNWALTFQDFGTSAPDSILVGAPKFFEAANKLLIETPVETWKTYLTWNVLRNSAGYLSSPFVKASFAYSQVLSGQKVQAPRWQRMSAMTDGTLGELLGQLYVAKYFKPEAKARMVELVANLRKAFAVRINKLDWMSAETKEKALAKLNAFTPKIGYPDKWKNYDGLEISASEYYGNIRRAGAWGFQENLAQLGKPVDRSKWGMTPPTVNAYYSPVMNEIVFPAGILQFPFFAADADDAINYGGIGAVIGHEMSHGFDDSGSQYDKDGTLRNWWTKDDLAKFKARTELLGKQFDAYTVQDTIHVNGKLTMGENIGDLGGLNMAYEAFKMTKQGKSTKKIDGFSPDQRFFLAWAQVWRGSSLPETEAQQVLTDPHSPGQYRTIGAPVNMDAWYKAFDVKPGDKLYKKPEDRIKIW</sequence>
<reference evidence="11 12" key="1">
    <citation type="submission" date="2019-02" db="EMBL/GenBank/DDBJ databases">
        <title>Genome of a new Bacteroidetes strain.</title>
        <authorList>
            <person name="Pitt A."/>
        </authorList>
    </citation>
    <scope>NUCLEOTIDE SEQUENCE [LARGE SCALE GENOMIC DNA]</scope>
    <source>
        <strain evidence="11 12">103A-SOEBACH</strain>
    </source>
</reference>
<dbReference type="Pfam" id="PF05649">
    <property type="entry name" value="Peptidase_M13_N"/>
    <property type="match status" value="1"/>
</dbReference>
<dbReference type="PANTHER" id="PTHR11733:SF167">
    <property type="entry name" value="FI17812P1-RELATED"/>
    <property type="match status" value="1"/>
</dbReference>
<evidence type="ECO:0000256" key="8">
    <source>
        <dbReference type="SAM" id="SignalP"/>
    </source>
</evidence>
<dbReference type="PANTHER" id="PTHR11733">
    <property type="entry name" value="ZINC METALLOPROTEASE FAMILY M13 NEPRILYSIN-RELATED"/>
    <property type="match status" value="1"/>
</dbReference>
<evidence type="ECO:0000259" key="9">
    <source>
        <dbReference type="Pfam" id="PF01431"/>
    </source>
</evidence>
<keyword evidence="7" id="KW-0482">Metalloprotease</keyword>
<dbReference type="EMBL" id="SEWY01000004">
    <property type="protein sequence ID" value="TBH72000.1"/>
    <property type="molecule type" value="Genomic_DNA"/>
</dbReference>
<accession>A0A4Q9B949</accession>
<comment type="caution">
    <text evidence="11">The sequence shown here is derived from an EMBL/GenBank/DDBJ whole genome shotgun (WGS) entry which is preliminary data.</text>
</comment>
<dbReference type="Gene3D" id="3.40.390.10">
    <property type="entry name" value="Collagenase (Catalytic Domain)"/>
    <property type="match status" value="1"/>
</dbReference>
<dbReference type="CDD" id="cd08662">
    <property type="entry name" value="M13"/>
    <property type="match status" value="1"/>
</dbReference>
<dbReference type="GO" id="GO:0005886">
    <property type="term" value="C:plasma membrane"/>
    <property type="evidence" value="ECO:0007669"/>
    <property type="project" value="TreeGrafter"/>
</dbReference>
<evidence type="ECO:0000256" key="2">
    <source>
        <dbReference type="ARBA" id="ARBA00007357"/>
    </source>
</evidence>
<comment type="similarity">
    <text evidence="2">Belongs to the peptidase M13 family.</text>
</comment>
<dbReference type="PRINTS" id="PR00786">
    <property type="entry name" value="NEPRILYSIN"/>
</dbReference>
<keyword evidence="8" id="KW-0732">Signal</keyword>
<dbReference type="Pfam" id="PF01431">
    <property type="entry name" value="Peptidase_M13"/>
    <property type="match status" value="1"/>
</dbReference>
<feature type="chain" id="PRO_5020220276" evidence="8">
    <location>
        <begin position="23"/>
        <end position="676"/>
    </location>
</feature>
<evidence type="ECO:0000256" key="7">
    <source>
        <dbReference type="ARBA" id="ARBA00023049"/>
    </source>
</evidence>
<dbReference type="InterPro" id="IPR024079">
    <property type="entry name" value="MetalloPept_cat_dom_sf"/>
</dbReference>
<dbReference type="Gene3D" id="1.10.1380.10">
    <property type="entry name" value="Neutral endopeptidase , domain2"/>
    <property type="match status" value="1"/>
</dbReference>
<evidence type="ECO:0000256" key="5">
    <source>
        <dbReference type="ARBA" id="ARBA00022801"/>
    </source>
</evidence>
<dbReference type="AlphaFoldDB" id="A0A4Q9B949"/>
<gene>
    <name evidence="11" type="ORF">EWU20_09240</name>
</gene>
<dbReference type="OrthoDB" id="9775677at2"/>
<evidence type="ECO:0000256" key="4">
    <source>
        <dbReference type="ARBA" id="ARBA00022723"/>
    </source>
</evidence>
<name>A0A4Q9B949_9BACT</name>
<protein>
    <submittedName>
        <fullName evidence="11">M13 family peptidase</fullName>
    </submittedName>
</protein>
<dbReference type="InterPro" id="IPR008753">
    <property type="entry name" value="Peptidase_M13_N"/>
</dbReference>
<evidence type="ECO:0000313" key="11">
    <source>
        <dbReference type="EMBL" id="TBH72000.1"/>
    </source>
</evidence>
<dbReference type="GO" id="GO:0004222">
    <property type="term" value="F:metalloendopeptidase activity"/>
    <property type="evidence" value="ECO:0007669"/>
    <property type="project" value="InterPro"/>
</dbReference>
<feature type="domain" description="Peptidase M13 C-terminal" evidence="9">
    <location>
        <begin position="472"/>
        <end position="673"/>
    </location>
</feature>
<keyword evidence="12" id="KW-1185">Reference proteome</keyword>
<dbReference type="InterPro" id="IPR018497">
    <property type="entry name" value="Peptidase_M13_C"/>
</dbReference>
<dbReference type="GO" id="GO:0016485">
    <property type="term" value="P:protein processing"/>
    <property type="evidence" value="ECO:0007669"/>
    <property type="project" value="TreeGrafter"/>
</dbReference>
<evidence type="ECO:0000313" key="12">
    <source>
        <dbReference type="Proteomes" id="UP000293583"/>
    </source>
</evidence>
<dbReference type="PROSITE" id="PS51885">
    <property type="entry name" value="NEPRILYSIN"/>
    <property type="match status" value="1"/>
</dbReference>
<dbReference type="SUPFAM" id="SSF55486">
    <property type="entry name" value="Metalloproteases ('zincins'), catalytic domain"/>
    <property type="match status" value="1"/>
</dbReference>
<dbReference type="InterPro" id="IPR000718">
    <property type="entry name" value="Peptidase_M13"/>
</dbReference>
<keyword evidence="6" id="KW-0862">Zinc</keyword>
<keyword evidence="3" id="KW-0645">Protease</keyword>
<comment type="cofactor">
    <cofactor evidence="1">
        <name>Zn(2+)</name>
        <dbReference type="ChEBI" id="CHEBI:29105"/>
    </cofactor>
</comment>
<evidence type="ECO:0000256" key="6">
    <source>
        <dbReference type="ARBA" id="ARBA00022833"/>
    </source>
</evidence>
<dbReference type="InterPro" id="IPR042089">
    <property type="entry name" value="Peptidase_M13_dom_2"/>
</dbReference>
<proteinExistence type="inferred from homology"/>
<evidence type="ECO:0000256" key="1">
    <source>
        <dbReference type="ARBA" id="ARBA00001947"/>
    </source>
</evidence>
<dbReference type="GO" id="GO:0046872">
    <property type="term" value="F:metal ion binding"/>
    <property type="evidence" value="ECO:0007669"/>
    <property type="project" value="UniProtKB-KW"/>
</dbReference>
<evidence type="ECO:0000259" key="10">
    <source>
        <dbReference type="Pfam" id="PF05649"/>
    </source>
</evidence>